<dbReference type="PANTHER" id="PTHR35936:SF25">
    <property type="entry name" value="ABC TRANSPORTER SUBSTRATE-BINDING PROTEIN"/>
    <property type="match status" value="1"/>
</dbReference>
<dbReference type="Gene3D" id="3.40.190.10">
    <property type="entry name" value="Periplasmic binding protein-like II"/>
    <property type="match status" value="2"/>
</dbReference>
<evidence type="ECO:0000313" key="6">
    <source>
        <dbReference type="Proteomes" id="UP001155604"/>
    </source>
</evidence>
<dbReference type="RefSeq" id="WP_261272310.1">
    <property type="nucleotide sequence ID" value="NZ_JAMTCC010000010.1"/>
</dbReference>
<dbReference type="Pfam" id="PF00497">
    <property type="entry name" value="SBP_bac_3"/>
    <property type="match status" value="1"/>
</dbReference>
<keyword evidence="2 3" id="KW-0732">Signal</keyword>
<keyword evidence="6" id="KW-1185">Reference proteome</keyword>
<name>A0A9X3B057_9GAMM</name>
<dbReference type="AlphaFoldDB" id="A0A9X3B057"/>
<comment type="similarity">
    <text evidence="1">Belongs to the bacterial solute-binding protein 3 family.</text>
</comment>
<accession>A0A9X3B057</accession>
<protein>
    <submittedName>
        <fullName evidence="5">Transporter substrate-binding domain-containing protein</fullName>
    </submittedName>
</protein>
<evidence type="ECO:0000259" key="4">
    <source>
        <dbReference type="Pfam" id="PF00497"/>
    </source>
</evidence>
<proteinExistence type="inferred from homology"/>
<dbReference type="InterPro" id="IPR001638">
    <property type="entry name" value="Solute-binding_3/MltF_N"/>
</dbReference>
<reference evidence="5" key="1">
    <citation type="journal article" date="2023" name="Int. J. Syst. Evol. Microbiol.">
        <title>&lt;i&gt;Shewanella septentrionalis&lt;/i&gt; sp. nov. and &lt;i&gt;Shewanella holmiensis&lt;/i&gt; sp. nov., isolated from Baltic Sea water and sediments.</title>
        <authorList>
            <person name="Martin-Rodriguez A.J."/>
            <person name="Thorell K."/>
            <person name="Joffre E."/>
            <person name="Jensie-Markopoulos S."/>
            <person name="Moore E.R.B."/>
            <person name="Sjoling A."/>
        </authorList>
    </citation>
    <scope>NUCLEOTIDE SEQUENCE</scope>
    <source>
        <strain evidence="5">SP1W3</strain>
    </source>
</reference>
<dbReference type="Proteomes" id="UP001155604">
    <property type="component" value="Unassembled WGS sequence"/>
</dbReference>
<dbReference type="PANTHER" id="PTHR35936">
    <property type="entry name" value="MEMBRANE-BOUND LYTIC MUREIN TRANSGLYCOSYLASE F"/>
    <property type="match status" value="1"/>
</dbReference>
<comment type="caution">
    <text evidence="5">The sequence shown here is derived from an EMBL/GenBank/DDBJ whole genome shotgun (WGS) entry which is preliminary data.</text>
</comment>
<evidence type="ECO:0000256" key="2">
    <source>
        <dbReference type="ARBA" id="ARBA00022729"/>
    </source>
</evidence>
<sequence>MSKFLLFLILTMSAFVSAANQDVLIGSGEWSPYAGAKLKGLGFLNDVVTIAFEQEGITAKFEFKPWARIEVETGNGYFLASPGWSIQEDRKAQYLFSKKPIIVSRSVFIERTDSQFDWKIMSDLKQFTIGSNRADYYVKALTEIGVKVQELNEYPQGIKMLIAKRFDAFIVNEAVGRKLMRDLSAEEQAKIQIHPLAYDENFSFLMFSKNYPNVEAFVEKYDSGFDKMQKSGLYQTMVQDLYKGKYD</sequence>
<evidence type="ECO:0000256" key="1">
    <source>
        <dbReference type="ARBA" id="ARBA00010333"/>
    </source>
</evidence>
<dbReference type="SUPFAM" id="SSF53850">
    <property type="entry name" value="Periplasmic binding protein-like II"/>
    <property type="match status" value="1"/>
</dbReference>
<feature type="domain" description="Solute-binding protein family 3/N-terminal" evidence="4">
    <location>
        <begin position="39"/>
        <end position="239"/>
    </location>
</feature>
<feature type="chain" id="PRO_5040911381" evidence="3">
    <location>
        <begin position="19"/>
        <end position="247"/>
    </location>
</feature>
<organism evidence="5 6">
    <name type="scientific">Shewanella septentrionalis</name>
    <dbReference type="NCBI Taxonomy" id="2952223"/>
    <lineage>
        <taxon>Bacteria</taxon>
        <taxon>Pseudomonadati</taxon>
        <taxon>Pseudomonadota</taxon>
        <taxon>Gammaproteobacteria</taxon>
        <taxon>Alteromonadales</taxon>
        <taxon>Shewanellaceae</taxon>
        <taxon>Shewanella</taxon>
    </lineage>
</organism>
<evidence type="ECO:0000313" key="5">
    <source>
        <dbReference type="EMBL" id="MCT7945213.1"/>
    </source>
</evidence>
<gene>
    <name evidence="5" type="ORF">NE536_07490</name>
</gene>
<feature type="signal peptide" evidence="3">
    <location>
        <begin position="1"/>
        <end position="18"/>
    </location>
</feature>
<dbReference type="EMBL" id="JAMTCC010000010">
    <property type="protein sequence ID" value="MCT7945213.1"/>
    <property type="molecule type" value="Genomic_DNA"/>
</dbReference>
<evidence type="ECO:0000256" key="3">
    <source>
        <dbReference type="SAM" id="SignalP"/>
    </source>
</evidence>